<evidence type="ECO:0000256" key="7">
    <source>
        <dbReference type="ARBA" id="ARBA00022840"/>
    </source>
</evidence>
<dbReference type="InterPro" id="IPR027417">
    <property type="entry name" value="P-loop_NTPase"/>
</dbReference>
<protein>
    <recommendedName>
        <fullName evidence="2">DNA helicase</fullName>
        <ecNumber evidence="2">3.6.4.12</ecNumber>
    </recommendedName>
</protein>
<organism evidence="11">
    <name type="scientific">Archaeoglobus fulgidus</name>
    <dbReference type="NCBI Taxonomy" id="2234"/>
    <lineage>
        <taxon>Archaea</taxon>
        <taxon>Methanobacteriati</taxon>
        <taxon>Methanobacteriota</taxon>
        <taxon>Archaeoglobi</taxon>
        <taxon>Archaeoglobales</taxon>
        <taxon>Archaeoglobaceae</taxon>
        <taxon>Archaeoglobus</taxon>
    </lineage>
</organism>
<dbReference type="Pfam" id="PF17855">
    <property type="entry name" value="MCM_lid"/>
    <property type="match status" value="1"/>
</dbReference>
<dbReference type="InterPro" id="IPR036388">
    <property type="entry name" value="WH-like_DNA-bd_sf"/>
</dbReference>
<dbReference type="AlphaFoldDB" id="A0A7C3M9D3"/>
<dbReference type="PRINTS" id="PR01657">
    <property type="entry name" value="MCMFAMILY"/>
</dbReference>
<dbReference type="FunFam" id="3.40.50.300:FF:000826">
    <property type="entry name" value="Replicative DNA helicase Mcm"/>
    <property type="match status" value="1"/>
</dbReference>
<dbReference type="PANTHER" id="PTHR11630">
    <property type="entry name" value="DNA REPLICATION LICENSING FACTOR MCM FAMILY MEMBER"/>
    <property type="match status" value="1"/>
</dbReference>
<keyword evidence="3" id="KW-0235">DNA replication</keyword>
<keyword evidence="4 9" id="KW-0547">Nucleotide-binding</keyword>
<dbReference type="PANTHER" id="PTHR11630:SF66">
    <property type="entry name" value="DNA REPLICATION LICENSING FACTOR MCM4"/>
    <property type="match status" value="1"/>
</dbReference>
<dbReference type="SMART" id="SM00382">
    <property type="entry name" value="AAA"/>
    <property type="match status" value="1"/>
</dbReference>
<evidence type="ECO:0000259" key="10">
    <source>
        <dbReference type="PROSITE" id="PS50051"/>
    </source>
</evidence>
<dbReference type="GO" id="GO:0017116">
    <property type="term" value="F:single-stranded DNA helicase activity"/>
    <property type="evidence" value="ECO:0007669"/>
    <property type="project" value="TreeGrafter"/>
</dbReference>
<proteinExistence type="inferred from homology"/>
<reference evidence="11" key="1">
    <citation type="journal article" date="2020" name="mSystems">
        <title>Genome- and Community-Level Interaction Insights into Carbon Utilization and Element Cycling Functions of Hydrothermarchaeota in Hydrothermal Sediment.</title>
        <authorList>
            <person name="Zhou Z."/>
            <person name="Liu Y."/>
            <person name="Xu W."/>
            <person name="Pan J."/>
            <person name="Luo Z.H."/>
            <person name="Li M."/>
        </authorList>
    </citation>
    <scope>NUCLEOTIDE SEQUENCE [LARGE SCALE GENOMIC DNA]</scope>
    <source>
        <strain evidence="11">SpSt-87</strain>
    </source>
</reference>
<dbReference type="GO" id="GO:0005524">
    <property type="term" value="F:ATP binding"/>
    <property type="evidence" value="ECO:0007669"/>
    <property type="project" value="UniProtKB-KW"/>
</dbReference>
<dbReference type="SMART" id="SM00350">
    <property type="entry name" value="MCM"/>
    <property type="match status" value="1"/>
</dbReference>
<dbReference type="EMBL" id="DTLB01000006">
    <property type="protein sequence ID" value="HFW31598.1"/>
    <property type="molecule type" value="Genomic_DNA"/>
</dbReference>
<evidence type="ECO:0000256" key="9">
    <source>
        <dbReference type="RuleBase" id="RU004070"/>
    </source>
</evidence>
<dbReference type="Gene3D" id="1.10.10.10">
    <property type="entry name" value="Winged helix-like DNA-binding domain superfamily/Winged helix DNA-binding domain"/>
    <property type="match status" value="1"/>
</dbReference>
<keyword evidence="7 9" id="KW-0067">ATP-binding</keyword>
<name>A0A7C3M9D3_ARCFL</name>
<dbReference type="GO" id="GO:0006260">
    <property type="term" value="P:DNA replication"/>
    <property type="evidence" value="ECO:0007669"/>
    <property type="project" value="UniProtKB-KW"/>
</dbReference>
<dbReference type="Gene3D" id="3.30.1640.10">
    <property type="entry name" value="mini-chromosome maintenance (MCM) complex, chain A, domain 1"/>
    <property type="match status" value="1"/>
</dbReference>
<gene>
    <name evidence="11" type="ORF">ENW66_01400</name>
</gene>
<keyword evidence="6" id="KW-0347">Helicase</keyword>
<dbReference type="InterPro" id="IPR031327">
    <property type="entry name" value="MCM"/>
</dbReference>
<keyword evidence="5" id="KW-0378">Hydrolase</keyword>
<dbReference type="SUPFAM" id="SSF52540">
    <property type="entry name" value="P-loop containing nucleoside triphosphate hydrolases"/>
    <property type="match status" value="1"/>
</dbReference>
<keyword evidence="8 9" id="KW-0238">DNA-binding</keyword>
<dbReference type="InterPro" id="IPR001208">
    <property type="entry name" value="MCM_dom"/>
</dbReference>
<comment type="similarity">
    <text evidence="1 9">Belongs to the MCM family.</text>
</comment>
<dbReference type="GO" id="GO:0042555">
    <property type="term" value="C:MCM complex"/>
    <property type="evidence" value="ECO:0007669"/>
    <property type="project" value="TreeGrafter"/>
</dbReference>
<dbReference type="GO" id="GO:0003697">
    <property type="term" value="F:single-stranded DNA binding"/>
    <property type="evidence" value="ECO:0007669"/>
    <property type="project" value="TreeGrafter"/>
</dbReference>
<dbReference type="Gene3D" id="2.20.28.10">
    <property type="match status" value="1"/>
</dbReference>
<evidence type="ECO:0000256" key="4">
    <source>
        <dbReference type="ARBA" id="ARBA00022741"/>
    </source>
</evidence>
<accession>A0A7C3M9D3</accession>
<feature type="domain" description="MCM C-terminal AAA(+) ATPase" evidence="10">
    <location>
        <begin position="276"/>
        <end position="482"/>
    </location>
</feature>
<dbReference type="Gene3D" id="2.40.50.140">
    <property type="entry name" value="Nucleic acid-binding proteins"/>
    <property type="match status" value="1"/>
</dbReference>
<dbReference type="Pfam" id="PF00493">
    <property type="entry name" value="MCM"/>
    <property type="match status" value="1"/>
</dbReference>
<evidence type="ECO:0000256" key="2">
    <source>
        <dbReference type="ARBA" id="ARBA00012551"/>
    </source>
</evidence>
<evidence type="ECO:0000256" key="8">
    <source>
        <dbReference type="ARBA" id="ARBA00023125"/>
    </source>
</evidence>
<dbReference type="EC" id="3.6.4.12" evidence="2"/>
<evidence type="ECO:0000313" key="11">
    <source>
        <dbReference type="EMBL" id="HFW31598.1"/>
    </source>
</evidence>
<dbReference type="InterPro" id="IPR048907">
    <property type="entry name" value="WHD_MCM_arc"/>
</dbReference>
<dbReference type="InterPro" id="IPR033762">
    <property type="entry name" value="MCM_OB"/>
</dbReference>
<dbReference type="PROSITE" id="PS50051">
    <property type="entry name" value="MCM_2"/>
    <property type="match status" value="1"/>
</dbReference>
<comment type="caution">
    <text evidence="11">The sequence shown here is derived from an EMBL/GenBank/DDBJ whole genome shotgun (WGS) entry which is preliminary data.</text>
</comment>
<dbReference type="InterPro" id="IPR041562">
    <property type="entry name" value="MCM_lid"/>
</dbReference>
<dbReference type="GO" id="GO:0016787">
    <property type="term" value="F:hydrolase activity"/>
    <property type="evidence" value="ECO:0007669"/>
    <property type="project" value="UniProtKB-KW"/>
</dbReference>
<dbReference type="Pfam" id="PF17207">
    <property type="entry name" value="MCM_OB"/>
    <property type="match status" value="1"/>
</dbReference>
<evidence type="ECO:0000256" key="3">
    <source>
        <dbReference type="ARBA" id="ARBA00022705"/>
    </source>
</evidence>
<evidence type="ECO:0000256" key="1">
    <source>
        <dbReference type="ARBA" id="ARBA00008010"/>
    </source>
</evidence>
<evidence type="ECO:0000256" key="5">
    <source>
        <dbReference type="ARBA" id="ARBA00022801"/>
    </source>
</evidence>
<dbReference type="SUPFAM" id="SSF50249">
    <property type="entry name" value="Nucleic acid-binding proteins"/>
    <property type="match status" value="1"/>
</dbReference>
<dbReference type="FunFam" id="2.20.28.10:FF:000003">
    <property type="entry name" value="DNA helicase"/>
    <property type="match status" value="1"/>
</dbReference>
<sequence>MGISSPALWTEFFERYYREEINKLAYRIKSGGDGRSIYVNFVRDLSIFHEGKLGEELIEKPDEVLIHAQRGLANATNIYGVSLEGCKPRFYSLPTTRKVLIRNLRSEHIGKFMAIEGIVRKVTEVRPRIVEAAFACLNCGSIMMVPQEENQLKQPFECSKCSSKKMIFLPENSISVDSQRVKIQEYPENLRGGEQPQTIDVILESELAGYVNPGDRVIVNGIIRAKPRGLGQRKMTHMDLYIEGNSVEILQQEYEEFEITEKDKELIIQLAASDNIYEKIVKSIAPSIYGHEDVKLAIALQLFGGVPKKLPDGTEIRGDIHILLVGDPGVAKSQLLRYVHRIAPRSVYTTGKGTTTAGLTATAVRDEVDGRWTLEAGALVLADKGIALVDEIDKMRKEDTSALHEALEQQTISVAKAGINAILRARCALLGAANPKYGRFERFTPIPEQIEMSPTLLSRFDLIFVMKDEPDEEKDKRLVDHILYTHQLGEIAERAKNTASEYDEEYIKQRSGKIVPEIDPDLLRKYIAYARKTVYPVLTDGAKEKIKEFYLSLRARAKENSPVPITARQLESIIRLAEASARVRLSDRVEREDVERVIEIMMKSLREIAVDPETGEMDIDLAYSGTSKTQRDRIIVMKKIIDDLEKDYEKGVPEEVILEEAEKEGIDRTKAKEILSKLKLHGEVYTPKHGHYKLVSKL</sequence>
<dbReference type="InterPro" id="IPR003593">
    <property type="entry name" value="AAA+_ATPase"/>
</dbReference>
<dbReference type="Pfam" id="PF21120">
    <property type="entry name" value="WHD_MCM_arc"/>
    <property type="match status" value="1"/>
</dbReference>
<evidence type="ECO:0000256" key="6">
    <source>
        <dbReference type="ARBA" id="ARBA00022806"/>
    </source>
</evidence>
<dbReference type="Gene3D" id="3.40.50.300">
    <property type="entry name" value="P-loop containing nucleotide triphosphate hydrolases"/>
    <property type="match status" value="1"/>
</dbReference>
<dbReference type="InterPro" id="IPR012340">
    <property type="entry name" value="NA-bd_OB-fold"/>
</dbReference>